<dbReference type="GeneID" id="10493401"/>
<proteinExistence type="inferred from homology"/>
<dbReference type="Pfam" id="PF09071">
    <property type="entry name" value="Alpha-amyl_C"/>
    <property type="match status" value="1"/>
</dbReference>
<dbReference type="RefSeq" id="WP_013737813.1">
    <property type="nucleotide sequence ID" value="NC_015435.1"/>
</dbReference>
<feature type="binding site" evidence="16">
    <location>
        <begin position="306"/>
        <end position="310"/>
    </location>
    <ligand>
        <name>substrate</name>
    </ligand>
</feature>
<evidence type="ECO:0000256" key="7">
    <source>
        <dbReference type="ARBA" id="ARBA00022801"/>
    </source>
</evidence>
<dbReference type="CDD" id="cd02853">
    <property type="entry name" value="E_set_MTHase_like_N"/>
    <property type="match status" value="1"/>
</dbReference>
<feature type="binding site" evidence="16">
    <location>
        <begin position="248"/>
        <end position="253"/>
    </location>
    <ligand>
        <name>substrate</name>
    </ligand>
</feature>
<comment type="pathway">
    <text evidence="2 14">Glycan biosynthesis; trehalose biosynthesis.</text>
</comment>
<feature type="active site" description="Proton donor" evidence="15">
    <location>
        <position position="281"/>
    </location>
</feature>
<name>F4G3E5_METCR</name>
<evidence type="ECO:0000256" key="10">
    <source>
        <dbReference type="ARBA" id="ARBA00032057"/>
    </source>
</evidence>
<evidence type="ECO:0000256" key="6">
    <source>
        <dbReference type="ARBA" id="ARBA00022490"/>
    </source>
</evidence>
<feature type="binding site" evidence="16">
    <location>
        <begin position="373"/>
        <end position="378"/>
    </location>
    <ligand>
        <name>substrate</name>
    </ligand>
</feature>
<evidence type="ECO:0000313" key="19">
    <source>
        <dbReference type="EMBL" id="AEB95315.1"/>
    </source>
</evidence>
<dbReference type="GO" id="GO:0005992">
    <property type="term" value="P:trehalose biosynthetic process"/>
    <property type="evidence" value="ECO:0007669"/>
    <property type="project" value="UniProtKB-UniRule"/>
</dbReference>
<dbReference type="AlphaFoldDB" id="F4G3E5"/>
<evidence type="ECO:0000256" key="9">
    <source>
        <dbReference type="ARBA" id="ARBA00023295"/>
    </source>
</evidence>
<dbReference type="PIRSF" id="PIRSF006337">
    <property type="entry name" value="Trehalose_TreZ"/>
    <property type="match status" value="1"/>
</dbReference>
<evidence type="ECO:0000256" key="12">
    <source>
        <dbReference type="ARBA" id="ARBA00034013"/>
    </source>
</evidence>
<keyword evidence="8" id="KW-0119">Carbohydrate metabolism</keyword>
<dbReference type="HOGENOM" id="CLU_020726_2_0_2"/>
<evidence type="ECO:0000256" key="2">
    <source>
        <dbReference type="ARBA" id="ARBA00005199"/>
    </source>
</evidence>
<evidence type="ECO:0000256" key="3">
    <source>
        <dbReference type="ARBA" id="ARBA00008061"/>
    </source>
</evidence>
<keyword evidence="7 14" id="KW-0378">Hydrolase</keyword>
<dbReference type="InterPro" id="IPR012768">
    <property type="entry name" value="Trehalose_TreZ"/>
</dbReference>
<dbReference type="InterPro" id="IPR015156">
    <property type="entry name" value="Maltooligo_trehalose_arc_C"/>
</dbReference>
<keyword evidence="6" id="KW-0963">Cytoplasm</keyword>
<dbReference type="Gene3D" id="2.60.40.1180">
    <property type="entry name" value="Golgi alpha-mannosidase II"/>
    <property type="match status" value="1"/>
</dbReference>
<evidence type="ECO:0000256" key="11">
    <source>
        <dbReference type="ARBA" id="ARBA00033284"/>
    </source>
</evidence>
<dbReference type="UniPathway" id="UPA00299"/>
<dbReference type="InterPro" id="IPR044901">
    <property type="entry name" value="Trehalose_TreZ_E-set_sf"/>
</dbReference>
<dbReference type="Gene3D" id="2.60.40.10">
    <property type="entry name" value="Immunoglobulins"/>
    <property type="match status" value="1"/>
</dbReference>
<dbReference type="InterPro" id="IPR013780">
    <property type="entry name" value="Glyco_hydro_b"/>
</dbReference>
<dbReference type="Gene3D" id="3.20.20.80">
    <property type="entry name" value="Glycosidases"/>
    <property type="match status" value="1"/>
</dbReference>
<dbReference type="PANTHER" id="PTHR43651:SF11">
    <property type="entry name" value="MALTO-OLIGOSYLTREHALOSE TREHALOHYDROLASE"/>
    <property type="match status" value="1"/>
</dbReference>
<evidence type="ECO:0000256" key="8">
    <source>
        <dbReference type="ARBA" id="ARBA00023277"/>
    </source>
</evidence>
<feature type="active site" description="Nucleophile" evidence="15">
    <location>
        <position position="250"/>
    </location>
</feature>
<evidence type="ECO:0000256" key="14">
    <source>
        <dbReference type="PIRNR" id="PIRNR006337"/>
    </source>
</evidence>
<dbReference type="InterPro" id="IPR006047">
    <property type="entry name" value="GH13_cat_dom"/>
</dbReference>
<feature type="site" description="Transition state stabilizer" evidence="17">
    <location>
        <position position="374"/>
    </location>
</feature>
<dbReference type="SMART" id="SM00642">
    <property type="entry name" value="Aamy"/>
    <property type="match status" value="1"/>
</dbReference>
<dbReference type="SUPFAM" id="SSF51445">
    <property type="entry name" value="(Trans)glycosidases"/>
    <property type="match status" value="1"/>
</dbReference>
<reference evidence="19 20" key="1">
    <citation type="journal article" date="2011" name="J. Bacteriol.">
        <title>Complete genome sequence of Metallosphaera cuprina, a metal sulfide-oxidizing archaeon from a hot spring.</title>
        <authorList>
            <person name="Liu L.J."/>
            <person name="You X.Y."/>
            <person name="Zheng H."/>
            <person name="Wang S."/>
            <person name="Jiang C.Y."/>
            <person name="Liu S.J."/>
        </authorList>
    </citation>
    <scope>NUCLEOTIDE SEQUENCE [LARGE SCALE GENOMIC DNA]</scope>
    <source>
        <strain evidence="19 20">Ar-4</strain>
    </source>
</reference>
<evidence type="ECO:0000256" key="15">
    <source>
        <dbReference type="PIRSR" id="PIRSR006337-1"/>
    </source>
</evidence>
<dbReference type="STRING" id="1006006.Mcup_1210"/>
<keyword evidence="9 14" id="KW-0326">Glycosidase</keyword>
<dbReference type="eggNOG" id="arCOG02951">
    <property type="taxonomic scope" value="Archaea"/>
</dbReference>
<comment type="similarity">
    <text evidence="3 14">Belongs to the glycosyl hydrolase 13 family.</text>
</comment>
<dbReference type="SUPFAM" id="SSF51011">
    <property type="entry name" value="Glycosyl hydrolase domain"/>
    <property type="match status" value="1"/>
</dbReference>
<dbReference type="Proteomes" id="UP000007812">
    <property type="component" value="Chromosome"/>
</dbReference>
<comment type="catalytic activity">
    <reaction evidence="12 14">
        <text>hydrolysis of (1-&gt;4)-alpha-D-glucosidic linkage in 4-alpha-D-[(1-&gt;4)-alpha-D-glucanosyl]n trehalose to yield trehalose and (1-&gt;4)-alpha-D-glucan.</text>
        <dbReference type="EC" id="3.2.1.141"/>
    </reaction>
</comment>
<evidence type="ECO:0000256" key="4">
    <source>
        <dbReference type="ARBA" id="ARBA00012268"/>
    </source>
</evidence>
<dbReference type="GO" id="GO:0033942">
    <property type="term" value="F:4-alpha-D-(1-&gt;4)-alpha-D-glucanotrehalose trehalohydrolase activity"/>
    <property type="evidence" value="ECO:0007669"/>
    <property type="project" value="UniProtKB-EC"/>
</dbReference>
<gene>
    <name evidence="19" type="ordered locus">Mcup_1210</name>
</gene>
<dbReference type="InterPro" id="IPR013783">
    <property type="entry name" value="Ig-like_fold"/>
</dbReference>
<dbReference type="GO" id="GO:0005737">
    <property type="term" value="C:cytoplasm"/>
    <property type="evidence" value="ECO:0007669"/>
    <property type="project" value="UniProtKB-SubCell"/>
</dbReference>
<evidence type="ECO:0000259" key="18">
    <source>
        <dbReference type="SMART" id="SM00642"/>
    </source>
</evidence>
<dbReference type="EC" id="3.2.1.141" evidence="4 13"/>
<dbReference type="PATRIC" id="fig|1006006.8.peg.1206"/>
<evidence type="ECO:0000256" key="1">
    <source>
        <dbReference type="ARBA" id="ARBA00004496"/>
    </source>
</evidence>
<feature type="domain" description="Glycosyl hydrolase family 13 catalytic" evidence="18">
    <location>
        <begin position="104"/>
        <end position="481"/>
    </location>
</feature>
<evidence type="ECO:0000256" key="16">
    <source>
        <dbReference type="PIRSR" id="PIRSR006337-2"/>
    </source>
</evidence>
<dbReference type="OrthoDB" id="18347at2157"/>
<dbReference type="NCBIfam" id="TIGR02402">
    <property type="entry name" value="trehalose_TreZ"/>
    <property type="match status" value="1"/>
</dbReference>
<organism evidence="19 20">
    <name type="scientific">Metallosphaera cuprina (strain Ar-4)</name>
    <dbReference type="NCBI Taxonomy" id="1006006"/>
    <lineage>
        <taxon>Archaea</taxon>
        <taxon>Thermoproteota</taxon>
        <taxon>Thermoprotei</taxon>
        <taxon>Sulfolobales</taxon>
        <taxon>Sulfolobaceae</taxon>
        <taxon>Metallosphaera</taxon>
    </lineage>
</organism>
<evidence type="ECO:0000256" key="13">
    <source>
        <dbReference type="NCBIfam" id="TIGR02402"/>
    </source>
</evidence>
<dbReference type="KEGG" id="mcn:Mcup_1210"/>
<keyword evidence="20" id="KW-1185">Reference proteome</keyword>
<comment type="subcellular location">
    <subcellularLocation>
        <location evidence="1 15">Cytoplasm</location>
    </subcellularLocation>
</comment>
<dbReference type="InterPro" id="IPR017853">
    <property type="entry name" value="GH"/>
</dbReference>
<dbReference type="InterPro" id="IPR014756">
    <property type="entry name" value="Ig_E-set"/>
</dbReference>
<protein>
    <recommendedName>
        <fullName evidence="5 13">Malto-oligosyltrehalose trehalohydrolase</fullName>
        <shortName evidence="14">MTHase</shortName>
        <ecNumber evidence="4 13">3.2.1.141</ecNumber>
    </recommendedName>
    <alternativeName>
        <fullName evidence="11 14">4-alpha-D-((1-&gt;4)-alpha-D-glucano)trehalose trehalohydrolase</fullName>
    </alternativeName>
    <alternativeName>
        <fullName evidence="10 14">Maltooligosyl trehalose trehalohydrolase</fullName>
    </alternativeName>
</protein>
<evidence type="ECO:0000313" key="20">
    <source>
        <dbReference type="Proteomes" id="UP000007812"/>
    </source>
</evidence>
<dbReference type="EMBL" id="CP002656">
    <property type="protein sequence ID" value="AEB95315.1"/>
    <property type="molecule type" value="Genomic_DNA"/>
</dbReference>
<dbReference type="Gene3D" id="1.10.10.760">
    <property type="entry name" value="E-set domains of sugar-utilizing enzymes"/>
    <property type="match status" value="1"/>
</dbReference>
<evidence type="ECO:0000256" key="17">
    <source>
        <dbReference type="PIRSR" id="PIRSR006337-3"/>
    </source>
</evidence>
<dbReference type="CDD" id="cd11325">
    <property type="entry name" value="AmyAc_GTHase"/>
    <property type="match status" value="1"/>
</dbReference>
<accession>F4G3E5</accession>
<dbReference type="Pfam" id="PF00128">
    <property type="entry name" value="Alpha-amylase"/>
    <property type="match status" value="2"/>
</dbReference>
<evidence type="ECO:0000256" key="5">
    <source>
        <dbReference type="ARBA" id="ARBA00015938"/>
    </source>
</evidence>
<dbReference type="SUPFAM" id="SSF81296">
    <property type="entry name" value="E set domains"/>
    <property type="match status" value="1"/>
</dbReference>
<dbReference type="PANTHER" id="PTHR43651">
    <property type="entry name" value="1,4-ALPHA-GLUCAN-BRANCHING ENZYME"/>
    <property type="match status" value="1"/>
</dbReference>
<sequence>MFGPIQEDGKVRFRLWAPYCNEVKLRLNGSTYAMAKDERGYHEVELNAKEGDNYTFLTDLGEVPDPASRYQPGGVHERSQLTSREFPWEDEGFKPSKNNLIIYELHVGTFSKEGTFNGVISKLDYLSDLGVTALELMPVAQFPGNRGWGYDGVYLYAVQNSYGGPQGLKRLVNEAHKRGLSVILDVVYNHVGPEGNYMIKLGPYFSEKYKTPWGLTFNYDDRGSDEVRRFVLENVKYWIDEFHIDGFRLDAVHAIFDSSPKHILEEIAEVAHSRGRFVIAESDLNDPRIVNDKERCGYGIDSQWVDDFHHSVHAYLTGERDGFYMDFGELRDISKALTDTFVYDGRYSKFRGKTHGRPINLPGGSFVIYIQDHDMVGNRGGGERLISLIDKDAYMIAAALYLLSPFIPMIFMGEEYGERNPFLYFSDFSDPKLIEGVREGRKRENGQVRDPQSEETFLSSKLSFEVDQEILDTYKRLIEIRKRFLDHERDLKVVVGEDWMILIKKRLLMMFAFKNSEIAVDQRGDLLLSSNPSFPPKLVSGRYRLSKGFGVYLTSRGSNA</sequence>